<dbReference type="OrthoDB" id="5860827at2759"/>
<proteinExistence type="predicted"/>
<organism evidence="3 4">
    <name type="scientific">Capsaspora owczarzaki (strain ATCC 30864)</name>
    <dbReference type="NCBI Taxonomy" id="595528"/>
    <lineage>
        <taxon>Eukaryota</taxon>
        <taxon>Filasterea</taxon>
        <taxon>Capsaspora</taxon>
    </lineage>
</organism>
<dbReference type="RefSeq" id="XP_004349140.1">
    <property type="nucleotide sequence ID" value="XM_004349090.2"/>
</dbReference>
<dbReference type="Pfam" id="PF05753">
    <property type="entry name" value="TRAP_beta"/>
    <property type="match status" value="1"/>
</dbReference>
<dbReference type="PROSITE" id="PS51257">
    <property type="entry name" value="PROKAR_LIPOPROTEIN"/>
    <property type="match status" value="1"/>
</dbReference>
<accession>A0A0D2X1Q6</accession>
<keyword evidence="4" id="KW-1185">Reference proteome</keyword>
<feature type="transmembrane region" description="Helical" evidence="1">
    <location>
        <begin position="151"/>
        <end position="173"/>
    </location>
</feature>
<evidence type="ECO:0000256" key="2">
    <source>
        <dbReference type="SAM" id="SignalP"/>
    </source>
</evidence>
<dbReference type="PANTHER" id="PTHR12861">
    <property type="entry name" value="TRANSLOCON-ASSOCIATED PROTEIN, BETA SUBUNIT PRECURSOR TRAP-BETA SIGNAL SEQUENCE RECEPTOR BETA SUBUNIT"/>
    <property type="match status" value="1"/>
</dbReference>
<evidence type="ECO:0000256" key="1">
    <source>
        <dbReference type="SAM" id="Phobius"/>
    </source>
</evidence>
<keyword evidence="1" id="KW-1133">Transmembrane helix</keyword>
<dbReference type="PhylomeDB" id="A0A0D2X1Q6"/>
<dbReference type="Proteomes" id="UP000008743">
    <property type="component" value="Unassembled WGS sequence"/>
</dbReference>
<dbReference type="GO" id="GO:0005783">
    <property type="term" value="C:endoplasmic reticulum"/>
    <property type="evidence" value="ECO:0007669"/>
    <property type="project" value="TreeGrafter"/>
</dbReference>
<dbReference type="EMBL" id="KE346362">
    <property type="protein sequence ID" value="KJE91224.1"/>
    <property type="molecule type" value="Genomic_DNA"/>
</dbReference>
<dbReference type="eggNOG" id="KOG3317">
    <property type="taxonomic scope" value="Eukaryota"/>
</dbReference>
<evidence type="ECO:0000313" key="4">
    <source>
        <dbReference type="Proteomes" id="UP000008743"/>
    </source>
</evidence>
<dbReference type="OMA" id="YGFFNYT"/>
<dbReference type="STRING" id="595528.A0A0D2X1Q6"/>
<evidence type="ECO:0000313" key="3">
    <source>
        <dbReference type="EMBL" id="KJE91224.1"/>
    </source>
</evidence>
<dbReference type="AlphaFoldDB" id="A0A0D2X1Q6"/>
<name>A0A0D2X1Q6_CAPO3</name>
<sequence length="192" mass="20761">MRQSTLLLVAVAVMACVGGAFADSAYILASKSILNNYLVENMDITIQYSLFNIGEGAASSIQLLDYFPQEGFNIVAGSTSAKWDHLAAGANVTHLVVVRPLSHGRYNFTFGQVSYLETADASDPVVALTSAPGVQQIYPFNDYDRQYASHILQWAVFAVATAVLVGGPAFLYLGSRAKYVAVAAEEKNRKQR</sequence>
<reference evidence="4" key="1">
    <citation type="submission" date="2011-02" db="EMBL/GenBank/DDBJ databases">
        <title>The Genome Sequence of Capsaspora owczarzaki ATCC 30864.</title>
        <authorList>
            <person name="Russ C."/>
            <person name="Cuomo C."/>
            <person name="Burger G."/>
            <person name="Gray M.W."/>
            <person name="Holland P.W.H."/>
            <person name="King N."/>
            <person name="Lang F.B.F."/>
            <person name="Roger A.J."/>
            <person name="Ruiz-Trillo I."/>
            <person name="Young S.K."/>
            <person name="Zeng Q."/>
            <person name="Gargeya S."/>
            <person name="Alvarado L."/>
            <person name="Berlin A."/>
            <person name="Chapman S.B."/>
            <person name="Chen Z."/>
            <person name="Freedman E."/>
            <person name="Gellesch M."/>
            <person name="Goldberg J."/>
            <person name="Griggs A."/>
            <person name="Gujja S."/>
            <person name="Heilman E."/>
            <person name="Heiman D."/>
            <person name="Howarth C."/>
            <person name="Mehta T."/>
            <person name="Neiman D."/>
            <person name="Pearson M."/>
            <person name="Roberts A."/>
            <person name="Saif S."/>
            <person name="Shea T."/>
            <person name="Shenoy N."/>
            <person name="Sisk P."/>
            <person name="Stolte C."/>
            <person name="Sykes S."/>
            <person name="White J."/>
            <person name="Yandava C."/>
            <person name="Haas B."/>
            <person name="Nusbaum C."/>
            <person name="Birren B."/>
        </authorList>
    </citation>
    <scope>NUCLEOTIDE SEQUENCE</scope>
    <source>
        <strain evidence="4">ATCC 30864</strain>
    </source>
</reference>
<feature type="chain" id="PRO_5002254964" evidence="2">
    <location>
        <begin position="23"/>
        <end position="192"/>
    </location>
</feature>
<keyword evidence="1" id="KW-0472">Membrane</keyword>
<protein>
    <submittedName>
        <fullName evidence="3">Signal sequence receptor beta</fullName>
    </submittedName>
</protein>
<keyword evidence="2" id="KW-0732">Signal</keyword>
<keyword evidence="3" id="KW-0675">Receptor</keyword>
<gene>
    <name evidence="3" type="ORF">CAOG_002390</name>
</gene>
<keyword evidence="1" id="KW-0812">Transmembrane</keyword>
<dbReference type="PANTHER" id="PTHR12861:SF3">
    <property type="entry name" value="TRANSLOCON-ASSOCIATED PROTEIN SUBUNIT BETA"/>
    <property type="match status" value="1"/>
</dbReference>
<feature type="signal peptide" evidence="2">
    <location>
        <begin position="1"/>
        <end position="22"/>
    </location>
</feature>
<dbReference type="InParanoid" id="A0A0D2X1Q6"/>